<proteinExistence type="predicted"/>
<keyword evidence="3" id="KW-1185">Reference proteome</keyword>
<protein>
    <submittedName>
        <fullName evidence="2">Uncharacterized protein</fullName>
    </submittedName>
</protein>
<feature type="signal peptide" evidence="1">
    <location>
        <begin position="1"/>
        <end position="19"/>
    </location>
</feature>
<keyword evidence="1" id="KW-0732">Signal</keyword>
<dbReference type="EMBL" id="JAVHNR010000005">
    <property type="protein sequence ID" value="KAK6342939.1"/>
    <property type="molecule type" value="Genomic_DNA"/>
</dbReference>
<accession>A0AAN8MWM4</accession>
<evidence type="ECO:0000313" key="3">
    <source>
        <dbReference type="Proteomes" id="UP001313282"/>
    </source>
</evidence>
<dbReference type="Proteomes" id="UP001313282">
    <property type="component" value="Unassembled WGS sequence"/>
</dbReference>
<dbReference type="AlphaFoldDB" id="A0AAN8MWM4"/>
<sequence>MFSLKSIFVTTLLALQASTAPTPALSAVDKLQKRESVDSAFTVCRGEFKEVVLSNLAASLDIQTFWRPSEDATSIILVHETDANPDSGVFCPEKSRYMEISFGNLDEEITMSSRFNGTCGEKKKTGFTLAEASFETSSTTKERLIRMSLTQGYGSWVVGFSTTVGGYGTVGEYKSVSFTPDDAVTNGGVRPNYIWYKNTESPHLSAELQCGFDWCYICTIRLPEQSVVYV</sequence>
<evidence type="ECO:0000313" key="2">
    <source>
        <dbReference type="EMBL" id="KAK6342939.1"/>
    </source>
</evidence>
<gene>
    <name evidence="2" type="ORF">TWF718_008317</name>
</gene>
<name>A0AAN8MWM4_9PEZI</name>
<organism evidence="2 3">
    <name type="scientific">Orbilia javanica</name>
    <dbReference type="NCBI Taxonomy" id="47235"/>
    <lineage>
        <taxon>Eukaryota</taxon>
        <taxon>Fungi</taxon>
        <taxon>Dikarya</taxon>
        <taxon>Ascomycota</taxon>
        <taxon>Pezizomycotina</taxon>
        <taxon>Orbiliomycetes</taxon>
        <taxon>Orbiliales</taxon>
        <taxon>Orbiliaceae</taxon>
        <taxon>Orbilia</taxon>
    </lineage>
</organism>
<feature type="chain" id="PRO_5042993723" evidence="1">
    <location>
        <begin position="20"/>
        <end position="230"/>
    </location>
</feature>
<reference evidence="2 3" key="1">
    <citation type="submission" date="2019-10" db="EMBL/GenBank/DDBJ databases">
        <authorList>
            <person name="Palmer J.M."/>
        </authorList>
    </citation>
    <scope>NUCLEOTIDE SEQUENCE [LARGE SCALE GENOMIC DNA]</scope>
    <source>
        <strain evidence="2 3">TWF718</strain>
    </source>
</reference>
<evidence type="ECO:0000256" key="1">
    <source>
        <dbReference type="SAM" id="SignalP"/>
    </source>
</evidence>
<comment type="caution">
    <text evidence="2">The sequence shown here is derived from an EMBL/GenBank/DDBJ whole genome shotgun (WGS) entry which is preliminary data.</text>
</comment>